<keyword evidence="1" id="KW-0812">Transmembrane</keyword>
<gene>
    <name evidence="3" type="ORF">HMPREF9460_04314</name>
</gene>
<organism evidence="3 4">
    <name type="scientific">Flavonifractor plautii 1_3_50AFAA</name>
    <dbReference type="NCBI Taxonomy" id="742738"/>
    <lineage>
        <taxon>Bacteria</taxon>
        <taxon>Bacillati</taxon>
        <taxon>Bacillota</taxon>
        <taxon>Clostridia</taxon>
        <taxon>Eubacteriales</taxon>
        <taxon>Oscillospiraceae</taxon>
        <taxon>Flavonifractor</taxon>
    </lineage>
</organism>
<keyword evidence="4" id="KW-1185">Reference proteome</keyword>
<name>A0A096AWC7_FLAPL</name>
<keyword evidence="2" id="KW-0732">Signal</keyword>
<dbReference type="eggNOG" id="ENOG502ZB86">
    <property type="taxonomic scope" value="Bacteria"/>
</dbReference>
<feature type="non-terminal residue" evidence="3">
    <location>
        <position position="1"/>
    </location>
</feature>
<keyword evidence="1" id="KW-0472">Membrane</keyword>
<comment type="caution">
    <text evidence="3">The sequence shown here is derived from an EMBL/GenBank/DDBJ whole genome shotgun (WGS) entry which is preliminary data.</text>
</comment>
<protein>
    <submittedName>
        <fullName evidence="3">Uncharacterized protein</fullName>
    </submittedName>
</protein>
<evidence type="ECO:0000256" key="1">
    <source>
        <dbReference type="SAM" id="Phobius"/>
    </source>
</evidence>
<dbReference type="HOGENOM" id="CLU_064045_0_0_9"/>
<proteinExistence type="predicted"/>
<feature type="chain" id="PRO_5001917486" evidence="2">
    <location>
        <begin position="27"/>
        <end position="306"/>
    </location>
</feature>
<dbReference type="Proteomes" id="UP000029585">
    <property type="component" value="Unassembled WGS sequence"/>
</dbReference>
<dbReference type="RefSeq" id="WP_341349239.1">
    <property type="nucleotide sequence ID" value="NZ_KN174204.1"/>
</dbReference>
<feature type="signal peptide" evidence="2">
    <location>
        <begin position="1"/>
        <end position="26"/>
    </location>
</feature>
<dbReference type="EMBL" id="ADLO01000172">
    <property type="protein sequence ID" value="KGF51041.1"/>
    <property type="molecule type" value="Genomic_DNA"/>
</dbReference>
<dbReference type="PATRIC" id="fig|742738.3.peg.4400"/>
<evidence type="ECO:0000313" key="3">
    <source>
        <dbReference type="EMBL" id="KGF51041.1"/>
    </source>
</evidence>
<evidence type="ECO:0000256" key="2">
    <source>
        <dbReference type="SAM" id="SignalP"/>
    </source>
</evidence>
<dbReference type="AlphaFoldDB" id="A0A096AWC7"/>
<feature type="transmembrane region" description="Helical" evidence="1">
    <location>
        <begin position="280"/>
        <end position="299"/>
    </location>
</feature>
<accession>A0A096AWC7</accession>
<evidence type="ECO:0000313" key="4">
    <source>
        <dbReference type="Proteomes" id="UP000029585"/>
    </source>
</evidence>
<sequence length="306" mass="32884">AIMIKHLLTTLCALALVTTGSIPALAAEADTGESARYYPISVEEYTYGEQNEPRINKVYQLSLSDDPSGIPRSDFVRNGRLYYLLDMTRKDEVGVDTKPHTETVTRPSDTDNMEEILQGLEAELEVTTEEGYIGVLRLDHTSVQVTTDGYATKTRNLSATRTYPNLSDADLALIPKSIEDNGKELTLADVQWSSSEQTDGAGGTVTRYTATASYTGTSSYQYATGYTVTANYTGEVAKTGCSVVTYTAIFGSMEAPEESTEPESGSSTASAGVDLSTLKLPLLIGGGIAVLAASGAFVFKKLKERR</sequence>
<reference evidence="3 4" key="1">
    <citation type="submission" date="2011-08" db="EMBL/GenBank/DDBJ databases">
        <title>The Genome Sequence of Clostridium orbiscindens 1_3_50AFAA.</title>
        <authorList>
            <consortium name="The Broad Institute Genome Sequencing Platform"/>
            <person name="Earl A."/>
            <person name="Ward D."/>
            <person name="Feldgarden M."/>
            <person name="Gevers D."/>
            <person name="Daigneault M."/>
            <person name="Strauss J."/>
            <person name="Allen-Vercoe E."/>
            <person name="Young S.K."/>
            <person name="Zeng Q."/>
            <person name="Gargeya S."/>
            <person name="Fitzgerald M."/>
            <person name="Haas B."/>
            <person name="Abouelleil A."/>
            <person name="Alvarado L."/>
            <person name="Arachchi H.M."/>
            <person name="Berlin A."/>
            <person name="Brown A."/>
            <person name="Chapman S.B."/>
            <person name="Chen Z."/>
            <person name="Dunbar C."/>
            <person name="Freedman E."/>
            <person name="Gearin G."/>
            <person name="Gellesch M."/>
            <person name="Goldberg J."/>
            <person name="Griggs A."/>
            <person name="Gujja S."/>
            <person name="Heiman D."/>
            <person name="Howarth C."/>
            <person name="Larson L."/>
            <person name="Lui A."/>
            <person name="MacDonald P.J.P."/>
            <person name="Montmayeur A."/>
            <person name="Murphy C."/>
            <person name="Neiman D."/>
            <person name="Pearson M."/>
            <person name="Priest M."/>
            <person name="Roberts A."/>
            <person name="Saif S."/>
            <person name="Shea T."/>
            <person name="Shenoy N."/>
            <person name="Sisk P."/>
            <person name="Stolte C."/>
            <person name="Sykes S."/>
            <person name="Wortman J."/>
            <person name="Nusbaum C."/>
            <person name="Birren B."/>
        </authorList>
    </citation>
    <scope>NUCLEOTIDE SEQUENCE [LARGE SCALE GENOMIC DNA]</scope>
    <source>
        <strain evidence="3 4">1_3_50AFAA</strain>
    </source>
</reference>
<keyword evidence="1" id="KW-1133">Transmembrane helix</keyword>